<dbReference type="EMBL" id="ML975403">
    <property type="protein sequence ID" value="KAF1830250.1"/>
    <property type="molecule type" value="Genomic_DNA"/>
</dbReference>
<proteinExistence type="predicted"/>
<reference evidence="2" key="1">
    <citation type="submission" date="2020-01" db="EMBL/GenBank/DDBJ databases">
        <authorList>
            <consortium name="DOE Joint Genome Institute"/>
            <person name="Haridas S."/>
            <person name="Albert R."/>
            <person name="Binder M."/>
            <person name="Bloem J."/>
            <person name="Labutti K."/>
            <person name="Salamov A."/>
            <person name="Andreopoulos B."/>
            <person name="Baker S.E."/>
            <person name="Barry K."/>
            <person name="Bills G."/>
            <person name="Bluhm B.H."/>
            <person name="Cannon C."/>
            <person name="Castanera R."/>
            <person name="Culley D.E."/>
            <person name="Daum C."/>
            <person name="Ezra D."/>
            <person name="Gonzalez J.B."/>
            <person name="Henrissat B."/>
            <person name="Kuo A."/>
            <person name="Liang C."/>
            <person name="Lipzen A."/>
            <person name="Lutzoni F."/>
            <person name="Magnuson J."/>
            <person name="Mondo S."/>
            <person name="Nolan M."/>
            <person name="Ohm R."/>
            <person name="Pangilinan J."/>
            <person name="Park H.-J."/>
            <person name="Ramirez L."/>
            <person name="Alfaro M."/>
            <person name="Sun H."/>
            <person name="Tritt A."/>
            <person name="Yoshinaga Y."/>
            <person name="Zwiers L.-H."/>
            <person name="Turgeon B.G."/>
            <person name="Goodwin S.B."/>
            <person name="Spatafora J.W."/>
            <person name="Crous P.W."/>
            <person name="Grigoriev I.V."/>
        </authorList>
    </citation>
    <scope>NUCLEOTIDE SEQUENCE</scope>
    <source>
        <strain evidence="2">P77</strain>
    </source>
</reference>
<protein>
    <recommendedName>
        <fullName evidence="4">Secreted protein</fullName>
    </recommendedName>
</protein>
<evidence type="ECO:0000256" key="1">
    <source>
        <dbReference type="SAM" id="SignalP"/>
    </source>
</evidence>
<feature type="chain" id="PRO_5025397126" description="Secreted protein" evidence="1">
    <location>
        <begin position="18"/>
        <end position="105"/>
    </location>
</feature>
<feature type="signal peptide" evidence="1">
    <location>
        <begin position="1"/>
        <end position="17"/>
    </location>
</feature>
<evidence type="ECO:0000313" key="2">
    <source>
        <dbReference type="EMBL" id="KAF1830250.1"/>
    </source>
</evidence>
<keyword evidence="1" id="KW-0732">Signal</keyword>
<name>A0A6A5K1T9_9PLEO</name>
<sequence length="105" mass="12575">MILRLAWLMQFQATLETTMDMVVRTVIFMIRIDVLRRSLHPLATQRRIKSWAYRYLYRFIERNSLLMSIFLEHAWRADVYTTKSTSTPPTLLKTTSTLTYNLRAE</sequence>
<accession>A0A6A5K1T9</accession>
<organism evidence="2 3">
    <name type="scientific">Decorospora gaudefroyi</name>
    <dbReference type="NCBI Taxonomy" id="184978"/>
    <lineage>
        <taxon>Eukaryota</taxon>
        <taxon>Fungi</taxon>
        <taxon>Dikarya</taxon>
        <taxon>Ascomycota</taxon>
        <taxon>Pezizomycotina</taxon>
        <taxon>Dothideomycetes</taxon>
        <taxon>Pleosporomycetidae</taxon>
        <taxon>Pleosporales</taxon>
        <taxon>Pleosporineae</taxon>
        <taxon>Pleosporaceae</taxon>
        <taxon>Decorospora</taxon>
    </lineage>
</organism>
<evidence type="ECO:0000313" key="3">
    <source>
        <dbReference type="Proteomes" id="UP000800040"/>
    </source>
</evidence>
<evidence type="ECO:0008006" key="4">
    <source>
        <dbReference type="Google" id="ProtNLM"/>
    </source>
</evidence>
<keyword evidence="3" id="KW-1185">Reference proteome</keyword>
<dbReference type="AlphaFoldDB" id="A0A6A5K1T9"/>
<gene>
    <name evidence="2" type="ORF">BDW02DRAFT_609246</name>
</gene>
<dbReference type="Proteomes" id="UP000800040">
    <property type="component" value="Unassembled WGS sequence"/>
</dbReference>